<dbReference type="PANTHER" id="PTHR11851:SF224">
    <property type="entry name" value="PROCESSING PROTEASE"/>
    <property type="match status" value="1"/>
</dbReference>
<comment type="caution">
    <text evidence="3">The sequence shown here is derived from an EMBL/GenBank/DDBJ whole genome shotgun (WGS) entry which is preliminary data.</text>
</comment>
<dbReference type="Pfam" id="PF00675">
    <property type="entry name" value="Peptidase_M16"/>
    <property type="match status" value="1"/>
</dbReference>
<dbReference type="SUPFAM" id="SSF63411">
    <property type="entry name" value="LuxS/MPP-like metallohydrolase"/>
    <property type="match status" value="2"/>
</dbReference>
<dbReference type="EMBL" id="PTJC01000005">
    <property type="protein sequence ID" value="PPK88592.1"/>
    <property type="molecule type" value="Genomic_DNA"/>
</dbReference>
<accession>A0A2S6IAT8</accession>
<gene>
    <name evidence="3" type="ORF">CLV84_1561</name>
</gene>
<proteinExistence type="predicted"/>
<sequence length="399" mass="45137">MVEMIWRAGRPYEAQRFVSDATNGLLVEGTLRRSASELEATFEQYGTSLETPDDYDTASLSLATITKHAHHLLPVMTEVMAQPAFSEPELKRFKKRSRQQLREDMEDADWLAYRTLSEAAFGADNPYGYGGTKADYEALTVAAVRDHYERYYGARNATLRVVGQLSDEVERLLEKTFGQLRPGPAISAPDYRIHTAPPSLLQIHRPRAQQTMIRRGRRGFRIDDADYPGIAVLETILGGYYGSRLMRNIREEKGYTYGIDSELDTYRFDGTFGISADVANENLEEVRREILVEMDKLRQHLVPDAELDMVRAYLLGGLVQDLDGPLAVSSRYRSAIIKEYDPVDHLRRLDETIRTISASEIRDLAQRHLRPELDWEVCVGGQILEDATQMNATGNGVGI</sequence>
<dbReference type="Pfam" id="PF05193">
    <property type="entry name" value="Peptidase_M16_C"/>
    <property type="match status" value="1"/>
</dbReference>
<dbReference type="InterPro" id="IPR007863">
    <property type="entry name" value="Peptidase_M16_C"/>
</dbReference>
<feature type="domain" description="Peptidase M16 N-terminal" evidence="1">
    <location>
        <begin position="25"/>
        <end position="121"/>
    </location>
</feature>
<name>A0A2S6IAT8_9BACT</name>
<evidence type="ECO:0000313" key="4">
    <source>
        <dbReference type="Proteomes" id="UP000237662"/>
    </source>
</evidence>
<dbReference type="InterPro" id="IPR011765">
    <property type="entry name" value="Pept_M16_N"/>
</dbReference>
<feature type="domain" description="Peptidase M16 C-terminal" evidence="2">
    <location>
        <begin position="139"/>
        <end position="312"/>
    </location>
</feature>
<dbReference type="Proteomes" id="UP000237662">
    <property type="component" value="Unassembled WGS sequence"/>
</dbReference>
<dbReference type="InterPro" id="IPR011249">
    <property type="entry name" value="Metalloenz_LuxS/M16"/>
</dbReference>
<organism evidence="3 4">
    <name type="scientific">Neolewinella xylanilytica</name>
    <dbReference type="NCBI Taxonomy" id="1514080"/>
    <lineage>
        <taxon>Bacteria</taxon>
        <taxon>Pseudomonadati</taxon>
        <taxon>Bacteroidota</taxon>
        <taxon>Saprospiria</taxon>
        <taxon>Saprospirales</taxon>
        <taxon>Lewinellaceae</taxon>
        <taxon>Neolewinella</taxon>
    </lineage>
</organism>
<dbReference type="InterPro" id="IPR050361">
    <property type="entry name" value="MPP/UQCRC_Complex"/>
</dbReference>
<keyword evidence="4" id="KW-1185">Reference proteome</keyword>
<reference evidence="3 4" key="1">
    <citation type="submission" date="2018-02" db="EMBL/GenBank/DDBJ databases">
        <title>Genomic Encyclopedia of Archaeal and Bacterial Type Strains, Phase II (KMG-II): from individual species to whole genera.</title>
        <authorList>
            <person name="Goeker M."/>
        </authorList>
    </citation>
    <scope>NUCLEOTIDE SEQUENCE [LARGE SCALE GENOMIC DNA]</scope>
    <source>
        <strain evidence="3 4">DSM 29526</strain>
    </source>
</reference>
<protein>
    <submittedName>
        <fullName evidence="3">Putative Zn-dependent peptidase</fullName>
    </submittedName>
</protein>
<evidence type="ECO:0000259" key="1">
    <source>
        <dbReference type="Pfam" id="PF00675"/>
    </source>
</evidence>
<dbReference type="GO" id="GO:0046872">
    <property type="term" value="F:metal ion binding"/>
    <property type="evidence" value="ECO:0007669"/>
    <property type="project" value="InterPro"/>
</dbReference>
<dbReference type="PANTHER" id="PTHR11851">
    <property type="entry name" value="METALLOPROTEASE"/>
    <property type="match status" value="1"/>
</dbReference>
<evidence type="ECO:0000313" key="3">
    <source>
        <dbReference type="EMBL" id="PPK88592.1"/>
    </source>
</evidence>
<dbReference type="Gene3D" id="3.30.830.10">
    <property type="entry name" value="Metalloenzyme, LuxS/M16 peptidase-like"/>
    <property type="match status" value="2"/>
</dbReference>
<dbReference type="AlphaFoldDB" id="A0A2S6IAT8"/>
<evidence type="ECO:0000259" key="2">
    <source>
        <dbReference type="Pfam" id="PF05193"/>
    </source>
</evidence>